<dbReference type="AlphaFoldDB" id="A0A9P6IEX3"/>
<evidence type="ECO:0000256" key="1">
    <source>
        <dbReference type="SAM" id="Phobius"/>
    </source>
</evidence>
<dbReference type="OrthoDB" id="5428890at2759"/>
<dbReference type="EMBL" id="JAATWM020000002">
    <property type="protein sequence ID" value="KAF9881568.1"/>
    <property type="molecule type" value="Genomic_DNA"/>
</dbReference>
<gene>
    <name evidence="2" type="ORF">CkaCkLH20_00714</name>
</gene>
<keyword evidence="1" id="KW-1133">Transmembrane helix</keyword>
<keyword evidence="1" id="KW-0812">Transmembrane</keyword>
<dbReference type="Proteomes" id="UP000781932">
    <property type="component" value="Unassembled WGS sequence"/>
</dbReference>
<proteinExistence type="predicted"/>
<sequence>MSAEPIQDIIADFIWGPEEGDRQRLLSKFLAQCAHERYVLSKKKPQADANIQSIINSIKSTPSLAKSAIISAHSETGEQSTIDCVVRMMFMTATKTDYTAFGGFVTVQWRKDETIVDYLDRVYPRLPVGGQQEQPVNTRHLRANVLMSQAGIRIKPTDKLSDHLYLIYGEDFKTLLVFSHRSFLEYSLKKLRADSIDLEHSTAEAVVCGCLPPKLIIETLRTLDFLFPPFGDKKSKKFLNKWVNDGKLDSSLLNGAAYISEEGQPPKDLLGLYEQYPYWGRRLTRLLREVEDPTPITWWQRYTERGRSPRRMFECAVAALIVTAFSAFVATALAAVQVWVAYCDWDGAPSRSWCTTK</sequence>
<name>A0A9P6IEX3_9PEZI</name>
<keyword evidence="1" id="KW-0472">Membrane</keyword>
<keyword evidence="3" id="KW-1185">Reference proteome</keyword>
<comment type="caution">
    <text evidence="2">The sequence shown here is derived from an EMBL/GenBank/DDBJ whole genome shotgun (WGS) entry which is preliminary data.</text>
</comment>
<feature type="transmembrane region" description="Helical" evidence="1">
    <location>
        <begin position="315"/>
        <end position="342"/>
    </location>
</feature>
<dbReference type="RefSeq" id="XP_038751029.1">
    <property type="nucleotide sequence ID" value="XM_038883434.1"/>
</dbReference>
<protein>
    <submittedName>
        <fullName evidence="2">Uncharacterized protein</fullName>
    </submittedName>
</protein>
<organism evidence="2 3">
    <name type="scientific">Colletotrichum karsti</name>
    <dbReference type="NCBI Taxonomy" id="1095194"/>
    <lineage>
        <taxon>Eukaryota</taxon>
        <taxon>Fungi</taxon>
        <taxon>Dikarya</taxon>
        <taxon>Ascomycota</taxon>
        <taxon>Pezizomycotina</taxon>
        <taxon>Sordariomycetes</taxon>
        <taxon>Hypocreomycetidae</taxon>
        <taxon>Glomerellales</taxon>
        <taxon>Glomerellaceae</taxon>
        <taxon>Colletotrichum</taxon>
        <taxon>Colletotrichum boninense species complex</taxon>
    </lineage>
</organism>
<evidence type="ECO:0000313" key="3">
    <source>
        <dbReference type="Proteomes" id="UP000781932"/>
    </source>
</evidence>
<evidence type="ECO:0000313" key="2">
    <source>
        <dbReference type="EMBL" id="KAF9881568.1"/>
    </source>
</evidence>
<reference evidence="2" key="2">
    <citation type="submission" date="2020-11" db="EMBL/GenBank/DDBJ databases">
        <title>Whole genome sequencing of Colletotrichum sp.</title>
        <authorList>
            <person name="Li H."/>
        </authorList>
    </citation>
    <scope>NUCLEOTIDE SEQUENCE</scope>
    <source>
        <strain evidence="2">CkLH20</strain>
    </source>
</reference>
<accession>A0A9P6IEX3</accession>
<reference evidence="2" key="1">
    <citation type="submission" date="2020-03" db="EMBL/GenBank/DDBJ databases">
        <authorList>
            <person name="He L."/>
        </authorList>
    </citation>
    <scope>NUCLEOTIDE SEQUENCE</scope>
    <source>
        <strain evidence="2">CkLH20</strain>
    </source>
</reference>
<dbReference type="GeneID" id="62156508"/>